<feature type="region of interest" description="Disordered" evidence="1">
    <location>
        <begin position="64"/>
        <end position="111"/>
    </location>
</feature>
<organism evidence="2 3">
    <name type="scientific">Linum tenue</name>
    <dbReference type="NCBI Taxonomy" id="586396"/>
    <lineage>
        <taxon>Eukaryota</taxon>
        <taxon>Viridiplantae</taxon>
        <taxon>Streptophyta</taxon>
        <taxon>Embryophyta</taxon>
        <taxon>Tracheophyta</taxon>
        <taxon>Spermatophyta</taxon>
        <taxon>Magnoliopsida</taxon>
        <taxon>eudicotyledons</taxon>
        <taxon>Gunneridae</taxon>
        <taxon>Pentapetalae</taxon>
        <taxon>rosids</taxon>
        <taxon>fabids</taxon>
        <taxon>Malpighiales</taxon>
        <taxon>Linaceae</taxon>
        <taxon>Linum</taxon>
    </lineage>
</organism>
<evidence type="ECO:0000313" key="3">
    <source>
        <dbReference type="Proteomes" id="UP001154282"/>
    </source>
</evidence>
<accession>A0AAV0LAV8</accession>
<comment type="caution">
    <text evidence="2">The sequence shown here is derived from an EMBL/GenBank/DDBJ whole genome shotgun (WGS) entry which is preliminary data.</text>
</comment>
<feature type="compositionally biased region" description="Basic and acidic residues" evidence="1">
    <location>
        <begin position="132"/>
        <end position="161"/>
    </location>
</feature>
<evidence type="ECO:0000256" key="1">
    <source>
        <dbReference type="SAM" id="MobiDB-lite"/>
    </source>
</evidence>
<feature type="compositionally biased region" description="Polar residues" evidence="1">
    <location>
        <begin position="21"/>
        <end position="30"/>
    </location>
</feature>
<dbReference type="AlphaFoldDB" id="A0AAV0LAV8"/>
<proteinExistence type="predicted"/>
<feature type="compositionally biased region" description="Pro residues" evidence="1">
    <location>
        <begin position="64"/>
        <end position="75"/>
    </location>
</feature>
<name>A0AAV0LAV8_9ROSI</name>
<sequence>MSWVNNYQLAELTWKKGQLSMNGLGSTQNPTPKPIWAGSSRNNNNNNNNNDTLESIVHQATFLKPPPAAVQPPPDTKSATTGPCRKRIRQGDGDQRGCATAAASGGESDGTVMTWPLPASFQTSCKRTALQPHKDHASRARSELEEDGKGQDPKYDYDPLHPSEPAWHRPNAVSPELGSNEPVWG</sequence>
<dbReference type="EMBL" id="CAMGYJ010000006">
    <property type="protein sequence ID" value="CAI0431622.1"/>
    <property type="molecule type" value="Genomic_DNA"/>
</dbReference>
<feature type="region of interest" description="Disordered" evidence="1">
    <location>
        <begin position="21"/>
        <end position="52"/>
    </location>
</feature>
<feature type="region of interest" description="Disordered" evidence="1">
    <location>
        <begin position="126"/>
        <end position="185"/>
    </location>
</feature>
<dbReference type="Proteomes" id="UP001154282">
    <property type="component" value="Unassembled WGS sequence"/>
</dbReference>
<evidence type="ECO:0000313" key="2">
    <source>
        <dbReference type="EMBL" id="CAI0431622.1"/>
    </source>
</evidence>
<protein>
    <submittedName>
        <fullName evidence="2">Uncharacterized protein</fullName>
    </submittedName>
</protein>
<keyword evidence="3" id="KW-1185">Reference proteome</keyword>
<gene>
    <name evidence="2" type="ORF">LITE_LOCUS23091</name>
</gene>
<reference evidence="2" key="1">
    <citation type="submission" date="2022-08" db="EMBL/GenBank/DDBJ databases">
        <authorList>
            <person name="Gutierrez-Valencia J."/>
        </authorList>
    </citation>
    <scope>NUCLEOTIDE SEQUENCE</scope>
</reference>